<dbReference type="Pfam" id="PF08241">
    <property type="entry name" value="Methyltransf_11"/>
    <property type="match status" value="1"/>
</dbReference>
<protein>
    <submittedName>
        <fullName evidence="2">Class I SAM-dependent methyltransferase</fullName>
    </submittedName>
</protein>
<keyword evidence="2" id="KW-0489">Methyltransferase</keyword>
<dbReference type="Gene3D" id="3.40.50.150">
    <property type="entry name" value="Vaccinia Virus protein VP39"/>
    <property type="match status" value="1"/>
</dbReference>
<dbReference type="AlphaFoldDB" id="A0AAW5B650"/>
<dbReference type="GO" id="GO:0008757">
    <property type="term" value="F:S-adenosylmethionine-dependent methyltransferase activity"/>
    <property type="evidence" value="ECO:0007669"/>
    <property type="project" value="InterPro"/>
</dbReference>
<dbReference type="CDD" id="cd02440">
    <property type="entry name" value="AdoMet_MTases"/>
    <property type="match status" value="1"/>
</dbReference>
<dbReference type="GO" id="GO:0032259">
    <property type="term" value="P:methylation"/>
    <property type="evidence" value="ECO:0007669"/>
    <property type="project" value="UniProtKB-KW"/>
</dbReference>
<dbReference type="EMBL" id="JAIFZM010000009">
    <property type="protein sequence ID" value="MCG3419866.1"/>
    <property type="molecule type" value="Genomic_DNA"/>
</dbReference>
<accession>A0AAW5B650</accession>
<organism evidence="2 3">
    <name type="scientific">Oceanobacillus jordanicus</name>
    <dbReference type="NCBI Taxonomy" id="2867266"/>
    <lineage>
        <taxon>Bacteria</taxon>
        <taxon>Bacillati</taxon>
        <taxon>Bacillota</taxon>
        <taxon>Bacilli</taxon>
        <taxon>Bacillales</taxon>
        <taxon>Bacillaceae</taxon>
        <taxon>Oceanobacillus</taxon>
    </lineage>
</organism>
<dbReference type="PANTHER" id="PTHR43861">
    <property type="entry name" value="TRANS-ACONITATE 2-METHYLTRANSFERASE-RELATED"/>
    <property type="match status" value="1"/>
</dbReference>
<dbReference type="SUPFAM" id="SSF53335">
    <property type="entry name" value="S-adenosyl-L-methionine-dependent methyltransferases"/>
    <property type="match status" value="1"/>
</dbReference>
<gene>
    <name evidence="2" type="ORF">K3T81_11945</name>
</gene>
<dbReference type="Proteomes" id="UP001199631">
    <property type="component" value="Unassembled WGS sequence"/>
</dbReference>
<dbReference type="InterPro" id="IPR029063">
    <property type="entry name" value="SAM-dependent_MTases_sf"/>
</dbReference>
<comment type="caution">
    <text evidence="2">The sequence shown here is derived from an EMBL/GenBank/DDBJ whole genome shotgun (WGS) entry which is preliminary data.</text>
</comment>
<dbReference type="InterPro" id="IPR013216">
    <property type="entry name" value="Methyltransf_11"/>
</dbReference>
<dbReference type="RefSeq" id="WP_238020310.1">
    <property type="nucleotide sequence ID" value="NZ_JAIFZM010000009.1"/>
</dbReference>
<keyword evidence="2" id="KW-0808">Transferase</keyword>
<sequence length="242" mass="28075">MGYKGSAVYDNEEFNRNYIARRNRKESPNNIMEYPALRRFIGDVKGSEILDLGCGDGLFGLDLLEAGCKGYEAVDGSDKMVEAARENLSNESASIHHAPLENWNFPTNRYDLITSRLVFHYIEDLSGIFERVYQALRADGRFIFSVQHPVLTASKHGALEGKRTSWNVDHYFDLDGRVENWIDQEVVKYHRTIEEYFRLLTGAGFQIKNLSECPPERKNFKTEEEFERRKRIPLFLLFSCEK</sequence>
<feature type="domain" description="Methyltransferase type 11" evidence="1">
    <location>
        <begin position="50"/>
        <end position="144"/>
    </location>
</feature>
<keyword evidence="3" id="KW-1185">Reference proteome</keyword>
<proteinExistence type="predicted"/>
<evidence type="ECO:0000313" key="3">
    <source>
        <dbReference type="Proteomes" id="UP001199631"/>
    </source>
</evidence>
<name>A0AAW5B650_9BACI</name>
<reference evidence="2 3" key="1">
    <citation type="journal article" date="2022" name="Evol. Bioinform. Online">
        <title>Draft Genome Sequence of Oceanobacillus jordanicus Strain GSFE11, a Halotolerant Plant Growth-Promoting Bacterial Endophyte Isolated From the Jordan Valley.</title>
        <authorList>
            <person name="Alhindi T."/>
            <person name="Albdaiwi R."/>
        </authorList>
    </citation>
    <scope>NUCLEOTIDE SEQUENCE [LARGE SCALE GENOMIC DNA]</scope>
    <source>
        <strain evidence="2 3">GSFE11</strain>
    </source>
</reference>
<evidence type="ECO:0000259" key="1">
    <source>
        <dbReference type="Pfam" id="PF08241"/>
    </source>
</evidence>
<evidence type="ECO:0000313" key="2">
    <source>
        <dbReference type="EMBL" id="MCG3419866.1"/>
    </source>
</evidence>